<dbReference type="EMBL" id="CAJHUC010001240">
    <property type="protein sequence ID" value="CAD7700368.1"/>
    <property type="molecule type" value="Genomic_DNA"/>
</dbReference>
<dbReference type="AlphaFoldDB" id="A0A8S1IZV7"/>
<evidence type="ECO:0000313" key="2">
    <source>
        <dbReference type="Proteomes" id="UP000708148"/>
    </source>
</evidence>
<name>A0A8S1IZV7_9CHLO</name>
<reference evidence="1" key="1">
    <citation type="submission" date="2020-12" db="EMBL/GenBank/DDBJ databases">
        <authorList>
            <person name="Iha C."/>
        </authorList>
    </citation>
    <scope>NUCLEOTIDE SEQUENCE</scope>
</reference>
<dbReference type="Proteomes" id="UP000708148">
    <property type="component" value="Unassembled WGS sequence"/>
</dbReference>
<sequence length="279" mass="29047">MRKVVSAPCLLELGAQAAAPQRPLAASLGGAEGRGMGDAGGVGQMAGARKTSLSPLPGNSMLMPHAPQSATRPSVRTCAAAVPPVALPDVTPVVREISMDLEGMAKSVEEEVVVESGLHVVGIAAGGCVQHFGVASKLAPALVDAGAIGNTSEEDLGMAMCMATPFEGEGGGLDEEVQRSLDDLALQNEIRFELEYALDSLAHMSLSDSEDRNQLRLRTNRNRRRRRPIRFGGVMTRGTRSAADSTSAAKENCDVQGNIVSTGGLHGLLKQAVAPQQSE</sequence>
<organism evidence="1 2">
    <name type="scientific">Ostreobium quekettii</name>
    <dbReference type="NCBI Taxonomy" id="121088"/>
    <lineage>
        <taxon>Eukaryota</taxon>
        <taxon>Viridiplantae</taxon>
        <taxon>Chlorophyta</taxon>
        <taxon>core chlorophytes</taxon>
        <taxon>Ulvophyceae</taxon>
        <taxon>TCBD clade</taxon>
        <taxon>Bryopsidales</taxon>
        <taxon>Ostreobineae</taxon>
        <taxon>Ostreobiaceae</taxon>
        <taxon>Ostreobium</taxon>
    </lineage>
</organism>
<accession>A0A8S1IZV7</accession>
<gene>
    <name evidence="1" type="ORF">OSTQU699_LOCUS5727</name>
</gene>
<evidence type="ECO:0000313" key="1">
    <source>
        <dbReference type="EMBL" id="CAD7700368.1"/>
    </source>
</evidence>
<protein>
    <submittedName>
        <fullName evidence="1">Uncharacterized protein</fullName>
    </submittedName>
</protein>
<keyword evidence="2" id="KW-1185">Reference proteome</keyword>
<proteinExistence type="predicted"/>
<comment type="caution">
    <text evidence="1">The sequence shown here is derived from an EMBL/GenBank/DDBJ whole genome shotgun (WGS) entry which is preliminary data.</text>
</comment>